<dbReference type="EMBL" id="POUW01000003">
    <property type="protein sequence ID" value="PNG05925.1"/>
    <property type="molecule type" value="Genomic_DNA"/>
</dbReference>
<name>A0A2N8STV0_STUST</name>
<evidence type="ECO:0000313" key="1">
    <source>
        <dbReference type="EMBL" id="PNG05925.1"/>
    </source>
</evidence>
<sequence length="145" mass="16791">MTDKTAFTPTIRKPKQIKVFFVIDMWGIEGPYGDGKWHTLIHQFASEWASRNPAQEFATLWSVVRPCDIFENGTSCYMTSSTKLSGVFFDRLAEFMERHCGAHVEVLDVDFELPFSQIEGWRAYLHFEQAKLWAPDDDGGWYEVV</sequence>
<dbReference type="Proteomes" id="UP000235897">
    <property type="component" value="Unassembled WGS sequence"/>
</dbReference>
<accession>A0A2N8STV0</accession>
<gene>
    <name evidence="1" type="ORF">CXL00_08825</name>
</gene>
<reference evidence="1 2" key="1">
    <citation type="submission" date="2018-01" db="EMBL/GenBank/DDBJ databases">
        <title>Denitrification phenotypes of diverse strains of Pseudomonas stutzeri.</title>
        <authorList>
            <person name="Milligan D.A."/>
            <person name="Bergaust L."/>
            <person name="Bakken L.R."/>
            <person name="Frostegard A."/>
        </authorList>
    </citation>
    <scope>NUCLEOTIDE SEQUENCE [LARGE SCALE GENOMIC DNA]</scope>
    <source>
        <strain evidence="1 2">28a3</strain>
    </source>
</reference>
<evidence type="ECO:0000313" key="2">
    <source>
        <dbReference type="Proteomes" id="UP000235897"/>
    </source>
</evidence>
<dbReference type="RefSeq" id="WP_102846512.1">
    <property type="nucleotide sequence ID" value="NZ_JAMOIG010000005.1"/>
</dbReference>
<organism evidence="1 2">
    <name type="scientific">Stutzerimonas stutzeri</name>
    <name type="common">Pseudomonas stutzeri</name>
    <dbReference type="NCBI Taxonomy" id="316"/>
    <lineage>
        <taxon>Bacteria</taxon>
        <taxon>Pseudomonadati</taxon>
        <taxon>Pseudomonadota</taxon>
        <taxon>Gammaproteobacteria</taxon>
        <taxon>Pseudomonadales</taxon>
        <taxon>Pseudomonadaceae</taxon>
        <taxon>Stutzerimonas</taxon>
    </lineage>
</organism>
<dbReference type="AlphaFoldDB" id="A0A2N8STV0"/>
<dbReference type="OrthoDB" id="7008156at2"/>
<protein>
    <submittedName>
        <fullName evidence="1">Uncharacterized protein</fullName>
    </submittedName>
</protein>
<comment type="caution">
    <text evidence="1">The sequence shown here is derived from an EMBL/GenBank/DDBJ whole genome shotgun (WGS) entry which is preliminary data.</text>
</comment>
<proteinExistence type="predicted"/>